<reference evidence="1" key="1">
    <citation type="submission" date="2021-03" db="EMBL/GenBank/DDBJ databases">
        <authorList>
            <person name="Wang G."/>
        </authorList>
    </citation>
    <scope>NUCLEOTIDE SEQUENCE</scope>
    <source>
        <strain evidence="1">KCTC 12899</strain>
    </source>
</reference>
<dbReference type="EMBL" id="JAFREP010000024">
    <property type="protein sequence ID" value="MBO1321488.1"/>
    <property type="molecule type" value="Genomic_DNA"/>
</dbReference>
<proteinExistence type="predicted"/>
<keyword evidence="2" id="KW-1185">Reference proteome</keyword>
<comment type="caution">
    <text evidence="1">The sequence shown here is derived from an EMBL/GenBank/DDBJ whole genome shotgun (WGS) entry which is preliminary data.</text>
</comment>
<dbReference type="Proteomes" id="UP000664417">
    <property type="component" value="Unassembled WGS sequence"/>
</dbReference>
<dbReference type="RefSeq" id="WP_207861461.1">
    <property type="nucleotide sequence ID" value="NZ_JAFREP010000024.1"/>
</dbReference>
<accession>A0A8J7QN62</accession>
<gene>
    <name evidence="1" type="ORF">J3U88_23600</name>
</gene>
<dbReference type="InterPro" id="IPR025591">
    <property type="entry name" value="RloB"/>
</dbReference>
<name>A0A8J7QN62_9BACT</name>
<evidence type="ECO:0000313" key="2">
    <source>
        <dbReference type="Proteomes" id="UP000664417"/>
    </source>
</evidence>
<protein>
    <submittedName>
        <fullName evidence="1">RloB domain-containing protein</fullName>
    </submittedName>
</protein>
<organism evidence="1 2">
    <name type="scientific">Acanthopleuribacter pedis</name>
    <dbReference type="NCBI Taxonomy" id="442870"/>
    <lineage>
        <taxon>Bacteria</taxon>
        <taxon>Pseudomonadati</taxon>
        <taxon>Acidobacteriota</taxon>
        <taxon>Holophagae</taxon>
        <taxon>Acanthopleuribacterales</taxon>
        <taxon>Acanthopleuribacteraceae</taxon>
        <taxon>Acanthopleuribacter</taxon>
    </lineage>
</organism>
<sequence>MANKQYFKKRRQQKAEELARKKATRNSQAVFLIVTEGEETEPRYFKALRKDLALAVGQVDIFGFGYTPKRLVEQAIKKAQKDHYDQIFCVFDRDAHPHFEAAFRLAKRSRKPVHVIASTPCFEIWYLLHFTYTTKSYHPKEKHSPCDCLICDLKTYLPNYAKSEEHLYQKLKNHRETAKKHAAQLKT</sequence>
<dbReference type="Pfam" id="PF13707">
    <property type="entry name" value="RloB"/>
    <property type="match status" value="1"/>
</dbReference>
<evidence type="ECO:0000313" key="1">
    <source>
        <dbReference type="EMBL" id="MBO1321488.1"/>
    </source>
</evidence>
<dbReference type="AlphaFoldDB" id="A0A8J7QN62"/>